<reference evidence="1" key="1">
    <citation type="submission" date="2023-04" db="EMBL/GenBank/DDBJ databases">
        <title>Draft Genome sequencing of Naganishia species isolated from polar environments using Oxford Nanopore Technology.</title>
        <authorList>
            <person name="Leo P."/>
            <person name="Venkateswaran K."/>
        </authorList>
    </citation>
    <scope>NUCLEOTIDE SEQUENCE</scope>
    <source>
        <strain evidence="1">MNA-CCFEE 5423</strain>
    </source>
</reference>
<dbReference type="Proteomes" id="UP001227268">
    <property type="component" value="Unassembled WGS sequence"/>
</dbReference>
<accession>A0ACC2VNA6</accession>
<evidence type="ECO:0000313" key="2">
    <source>
        <dbReference type="Proteomes" id="UP001227268"/>
    </source>
</evidence>
<gene>
    <name evidence="1" type="ORF">QFC21_003693</name>
</gene>
<evidence type="ECO:0000313" key="1">
    <source>
        <dbReference type="EMBL" id="KAJ9100648.1"/>
    </source>
</evidence>
<keyword evidence="2" id="KW-1185">Reference proteome</keyword>
<name>A0ACC2VNA6_9TREE</name>
<comment type="caution">
    <text evidence="1">The sequence shown here is derived from an EMBL/GenBank/DDBJ whole genome shotgun (WGS) entry which is preliminary data.</text>
</comment>
<organism evidence="1 2">
    <name type="scientific">Naganishia friedmannii</name>
    <dbReference type="NCBI Taxonomy" id="89922"/>
    <lineage>
        <taxon>Eukaryota</taxon>
        <taxon>Fungi</taxon>
        <taxon>Dikarya</taxon>
        <taxon>Basidiomycota</taxon>
        <taxon>Agaricomycotina</taxon>
        <taxon>Tremellomycetes</taxon>
        <taxon>Filobasidiales</taxon>
        <taxon>Filobasidiaceae</taxon>
        <taxon>Naganishia</taxon>
    </lineage>
</organism>
<sequence length="205" mass="21632">MNAPLSEAAAHAKVSVKENRVYVGNLPYNCTYQDLKNALKEAGEVVFAEIFVTPAGQSKGCGIVEYADRESAAAAIHDLAQKPILGRPCFIREDREAEARFGATPIPGKIGVAMGEAPPFRGAPFAGRGGFGGGFGGPAHNPTEYKQLFIGNLPLTATWQDMKDLFREAGNVVRADVSLYPNGAPKGTGIVVYETHADAKNAVGA</sequence>
<dbReference type="EMBL" id="JASBWT010000011">
    <property type="protein sequence ID" value="KAJ9100648.1"/>
    <property type="molecule type" value="Genomic_DNA"/>
</dbReference>
<protein>
    <submittedName>
        <fullName evidence="1">Uncharacterized protein</fullName>
    </submittedName>
</protein>
<proteinExistence type="predicted"/>